<feature type="region of interest" description="Disordered" evidence="3">
    <location>
        <begin position="308"/>
        <end position="344"/>
    </location>
</feature>
<dbReference type="Gene3D" id="3.40.50.300">
    <property type="entry name" value="P-loop containing nucleotide triphosphate hydrolases"/>
    <property type="match status" value="1"/>
</dbReference>
<feature type="compositionally biased region" description="Low complexity" evidence="3">
    <location>
        <begin position="382"/>
        <end position="395"/>
    </location>
</feature>
<dbReference type="SUPFAM" id="SSF50729">
    <property type="entry name" value="PH domain-like"/>
    <property type="match status" value="1"/>
</dbReference>
<keyword evidence="1" id="KW-0863">Zinc-finger</keyword>
<dbReference type="GO" id="GO:0008270">
    <property type="term" value="F:zinc ion binding"/>
    <property type="evidence" value="ECO:0007669"/>
    <property type="project" value="UniProtKB-KW"/>
</dbReference>
<dbReference type="Proteomes" id="UP000616769">
    <property type="component" value="Unassembled WGS sequence"/>
</dbReference>
<dbReference type="GO" id="GO:0005525">
    <property type="term" value="F:GTP binding"/>
    <property type="evidence" value="ECO:0007669"/>
    <property type="project" value="InterPro"/>
</dbReference>
<dbReference type="InterPro" id="IPR027417">
    <property type="entry name" value="P-loop_NTPase"/>
</dbReference>
<evidence type="ECO:0000256" key="3">
    <source>
        <dbReference type="SAM" id="MobiDB-lite"/>
    </source>
</evidence>
<dbReference type="PROSITE" id="PS51421">
    <property type="entry name" value="RAS"/>
    <property type="match status" value="1"/>
</dbReference>
<dbReference type="Pfam" id="PF00071">
    <property type="entry name" value="Ras"/>
    <property type="match status" value="1"/>
</dbReference>
<protein>
    <submittedName>
        <fullName evidence="4">Centaurin-gamma-1A-like protein</fullName>
    </submittedName>
</protein>
<evidence type="ECO:0000313" key="5">
    <source>
        <dbReference type="Proteomes" id="UP000616769"/>
    </source>
</evidence>
<evidence type="ECO:0000313" key="4">
    <source>
        <dbReference type="EMBL" id="KPM08890.1"/>
    </source>
</evidence>
<keyword evidence="1" id="KW-0479">Metal-binding</keyword>
<keyword evidence="2" id="KW-0040">ANK repeat</keyword>
<feature type="compositionally biased region" description="Polar residues" evidence="3">
    <location>
        <begin position="396"/>
        <end position="412"/>
    </location>
</feature>
<dbReference type="SUPFAM" id="SSF52540">
    <property type="entry name" value="P-loop containing nucleoside triphosphate hydrolases"/>
    <property type="match status" value="1"/>
</dbReference>
<dbReference type="SMART" id="SM00174">
    <property type="entry name" value="RHO"/>
    <property type="match status" value="1"/>
</dbReference>
<dbReference type="FunFam" id="3.40.50.300:FF:000178">
    <property type="entry name" value="Arf-GAP with GTPase, ANK repeat and PH domain-containing protein 1"/>
    <property type="match status" value="1"/>
</dbReference>
<name>A0A132AEN7_SARSC</name>
<dbReference type="SMART" id="SM00175">
    <property type="entry name" value="RAB"/>
    <property type="match status" value="1"/>
</dbReference>
<accession>A0A132AEN7</accession>
<gene>
    <name evidence="4" type="ORF">QR98_0074160</name>
</gene>
<dbReference type="OrthoDB" id="6136903at2759"/>
<dbReference type="InterPro" id="IPR001806">
    <property type="entry name" value="Small_GTPase"/>
</dbReference>
<dbReference type="GO" id="GO:0003924">
    <property type="term" value="F:GTPase activity"/>
    <property type="evidence" value="ECO:0007669"/>
    <property type="project" value="InterPro"/>
</dbReference>
<reference evidence="4 5" key="1">
    <citation type="journal article" date="2015" name="Parasit. Vectors">
        <title>Draft genome of the scabies mite.</title>
        <authorList>
            <person name="Rider S.D.Jr."/>
            <person name="Morgan M.S."/>
            <person name="Arlian L.G."/>
        </authorList>
    </citation>
    <scope>NUCLEOTIDE SEQUENCE [LARGE SCALE GENOMIC DNA]</scope>
    <source>
        <strain evidence="4">Arlian Lab</strain>
    </source>
</reference>
<dbReference type="AlphaFoldDB" id="A0A132AEN7"/>
<evidence type="ECO:0000256" key="1">
    <source>
        <dbReference type="ARBA" id="ARBA00022771"/>
    </source>
</evidence>
<dbReference type="PROSITE" id="PS50003">
    <property type="entry name" value="PH_DOMAIN"/>
    <property type="match status" value="1"/>
</dbReference>
<feature type="region of interest" description="Disordered" evidence="3">
    <location>
        <begin position="377"/>
        <end position="436"/>
    </location>
</feature>
<dbReference type="EMBL" id="JXLN01012817">
    <property type="protein sequence ID" value="KPM08890.1"/>
    <property type="molecule type" value="Genomic_DNA"/>
</dbReference>
<keyword evidence="1" id="KW-0862">Zinc</keyword>
<dbReference type="PRINTS" id="PR00449">
    <property type="entry name" value="RASTRNSFRMNG"/>
</dbReference>
<evidence type="ECO:0000256" key="2">
    <source>
        <dbReference type="ARBA" id="ARBA00023043"/>
    </source>
</evidence>
<dbReference type="Gene3D" id="2.30.29.30">
    <property type="entry name" value="Pleckstrin-homology domain (PH domain)/Phosphotyrosine-binding domain (PTB)"/>
    <property type="match status" value="1"/>
</dbReference>
<dbReference type="GO" id="GO:0005096">
    <property type="term" value="F:GTPase activator activity"/>
    <property type="evidence" value="ECO:0007669"/>
    <property type="project" value="TreeGrafter"/>
</dbReference>
<dbReference type="InterPro" id="IPR011993">
    <property type="entry name" value="PH-like_dom_sf"/>
</dbReference>
<feature type="compositionally biased region" description="Polar residues" evidence="3">
    <location>
        <begin position="312"/>
        <end position="324"/>
    </location>
</feature>
<dbReference type="InterPro" id="IPR051282">
    <property type="entry name" value="Arf-GAP_GTPase_ANK_PH"/>
</dbReference>
<dbReference type="PANTHER" id="PTHR45819:SF5">
    <property type="entry name" value="CENTAURIN-GAMMA-1A"/>
    <property type="match status" value="1"/>
</dbReference>
<dbReference type="SMART" id="SM00173">
    <property type="entry name" value="RAS"/>
    <property type="match status" value="1"/>
</dbReference>
<proteinExistence type="predicted"/>
<dbReference type="PROSITE" id="PS51419">
    <property type="entry name" value="RAB"/>
    <property type="match status" value="1"/>
</dbReference>
<dbReference type="PANTHER" id="PTHR45819">
    <property type="entry name" value="CENTAURIN-GAMMA-1A"/>
    <property type="match status" value="1"/>
</dbReference>
<dbReference type="InterPro" id="IPR001849">
    <property type="entry name" value="PH_domain"/>
</dbReference>
<comment type="caution">
    <text evidence="4">The sequence shown here is derived from an EMBL/GenBank/DDBJ whole genome shotgun (WGS) entry which is preliminary data.</text>
</comment>
<dbReference type="VEuPathDB" id="VectorBase:SSCA000907"/>
<sequence>MTRLDSEKKIVGLELKSFFFSFDFIDSFVNSQEWTLSRLVPDLRLGIVGTILSGKSALVHRYLTGSYLQDESPEGGRFKKEVIIDGQSYLLLIRDEGGPPEMQFSCWVDAVVFVFSVDNEPSFNAINNYYSRLCHLRSNTDIPILLVGTQDTINENSQRVIDENRARKLAQELKNCQYFETCATYGLNVNKVFQTACHHIIQQKNFENISTNSRSSTPNQTSTTPIVSRNWSTTVNNSYCSSSSSPPLTPLNNISNVKFLNNLNITRASNQSSPVKEIIGITNKNTSSATTNVLSNLIMKKPAILSEKPKLSSKTDNNNSSEANCNDKPLITKSSTISVDPMMIPKRNQSINQSLKHSNEFTKPTLMESFHEPIVSTIPGNSSIAPATSTTISSSQNANKDCSSIAQTPNSSRKNRRKSNLFTPLTNKNKNDEKYKNGEIGVGRTIPIKQGYLYKKSKKTLNKDWKKKYVTLTTDGCLTYHPTLHDYMDDVHGKNISLKHTTVKIPGQKPRCGRSTTASPNNNSILGNFFNVKTNLIIEMN</sequence>
<organism evidence="4 5">
    <name type="scientific">Sarcoptes scabiei</name>
    <name type="common">Itch mite</name>
    <name type="synonym">Acarus scabiei</name>
    <dbReference type="NCBI Taxonomy" id="52283"/>
    <lineage>
        <taxon>Eukaryota</taxon>
        <taxon>Metazoa</taxon>
        <taxon>Ecdysozoa</taxon>
        <taxon>Arthropoda</taxon>
        <taxon>Chelicerata</taxon>
        <taxon>Arachnida</taxon>
        <taxon>Acari</taxon>
        <taxon>Acariformes</taxon>
        <taxon>Sarcoptiformes</taxon>
        <taxon>Astigmata</taxon>
        <taxon>Psoroptidia</taxon>
        <taxon>Sarcoptoidea</taxon>
        <taxon>Sarcoptidae</taxon>
        <taxon>Sarcoptinae</taxon>
        <taxon>Sarcoptes</taxon>
    </lineage>
</organism>